<feature type="region of interest" description="Disordered" evidence="1">
    <location>
        <begin position="1"/>
        <end position="26"/>
    </location>
</feature>
<dbReference type="Proteomes" id="UP001501584">
    <property type="component" value="Unassembled WGS sequence"/>
</dbReference>
<accession>A0ABP5SWY2</accession>
<feature type="compositionally biased region" description="Basic and acidic residues" evidence="1">
    <location>
        <begin position="1"/>
        <end position="11"/>
    </location>
</feature>
<evidence type="ECO:0000256" key="1">
    <source>
        <dbReference type="SAM" id="MobiDB-lite"/>
    </source>
</evidence>
<protein>
    <submittedName>
        <fullName evidence="2">Uncharacterized protein</fullName>
    </submittedName>
</protein>
<proteinExistence type="predicted"/>
<dbReference type="EMBL" id="BAAASX010000006">
    <property type="protein sequence ID" value="GAA2340599.1"/>
    <property type="molecule type" value="Genomic_DNA"/>
</dbReference>
<sequence length="61" mass="6436">MEEVRAHDLEGHQLSVPGGGEEDAAHAALAELGEDPVRPDLPRFVIAEWLHATAPVVGGSQ</sequence>
<organism evidence="2 3">
    <name type="scientific">Glycomyces rutgersensis</name>
    <dbReference type="NCBI Taxonomy" id="58115"/>
    <lineage>
        <taxon>Bacteria</taxon>
        <taxon>Bacillati</taxon>
        <taxon>Actinomycetota</taxon>
        <taxon>Actinomycetes</taxon>
        <taxon>Glycomycetales</taxon>
        <taxon>Glycomycetaceae</taxon>
        <taxon>Glycomyces</taxon>
    </lineage>
</organism>
<gene>
    <name evidence="2" type="ORF">GCM10010403_36680</name>
</gene>
<evidence type="ECO:0000313" key="3">
    <source>
        <dbReference type="Proteomes" id="UP001501584"/>
    </source>
</evidence>
<name>A0ABP5SWY2_9ACTN</name>
<comment type="caution">
    <text evidence="2">The sequence shown here is derived from an EMBL/GenBank/DDBJ whole genome shotgun (WGS) entry which is preliminary data.</text>
</comment>
<evidence type="ECO:0000313" key="2">
    <source>
        <dbReference type="EMBL" id="GAA2340599.1"/>
    </source>
</evidence>
<keyword evidence="3" id="KW-1185">Reference proteome</keyword>
<reference evidence="3" key="1">
    <citation type="journal article" date="2019" name="Int. J. Syst. Evol. Microbiol.">
        <title>The Global Catalogue of Microorganisms (GCM) 10K type strain sequencing project: providing services to taxonomists for standard genome sequencing and annotation.</title>
        <authorList>
            <consortium name="The Broad Institute Genomics Platform"/>
            <consortium name="The Broad Institute Genome Sequencing Center for Infectious Disease"/>
            <person name="Wu L."/>
            <person name="Ma J."/>
        </authorList>
    </citation>
    <scope>NUCLEOTIDE SEQUENCE [LARGE SCALE GENOMIC DNA]</scope>
    <source>
        <strain evidence="3">JCM 6238</strain>
    </source>
</reference>